<dbReference type="EMBL" id="JXRP01000019">
    <property type="protein sequence ID" value="KIL44554.1"/>
    <property type="molecule type" value="Genomic_DNA"/>
</dbReference>
<dbReference type="OrthoDB" id="1653857at2"/>
<dbReference type="PATRIC" id="fig|889306.3.peg.3535"/>
<dbReference type="NCBIfam" id="TIGR03426">
    <property type="entry name" value="shape_MreD"/>
    <property type="match status" value="1"/>
</dbReference>
<keyword evidence="5" id="KW-0133">Cell shape</keyword>
<feature type="transmembrane region" description="Helical" evidence="8">
    <location>
        <begin position="34"/>
        <end position="51"/>
    </location>
</feature>
<keyword evidence="7 8" id="KW-0472">Membrane</keyword>
<dbReference type="AlphaFoldDB" id="A0A0C2RS37"/>
<gene>
    <name evidence="9" type="ORF">KP78_35180</name>
</gene>
<evidence type="ECO:0000313" key="10">
    <source>
        <dbReference type="Proteomes" id="UP000031938"/>
    </source>
</evidence>
<dbReference type="GO" id="GO:0005886">
    <property type="term" value="C:plasma membrane"/>
    <property type="evidence" value="ECO:0007669"/>
    <property type="project" value="UniProtKB-SubCell"/>
</dbReference>
<keyword evidence="3" id="KW-1003">Cell membrane</keyword>
<evidence type="ECO:0000256" key="8">
    <source>
        <dbReference type="SAM" id="Phobius"/>
    </source>
</evidence>
<feature type="transmembrane region" description="Helical" evidence="8">
    <location>
        <begin position="96"/>
        <end position="119"/>
    </location>
</feature>
<feature type="transmembrane region" description="Helical" evidence="8">
    <location>
        <begin position="58"/>
        <end position="90"/>
    </location>
</feature>
<dbReference type="Pfam" id="PF04093">
    <property type="entry name" value="MreD"/>
    <property type="match status" value="1"/>
</dbReference>
<evidence type="ECO:0000256" key="1">
    <source>
        <dbReference type="ARBA" id="ARBA00004651"/>
    </source>
</evidence>
<keyword evidence="6 8" id="KW-1133">Transmembrane helix</keyword>
<evidence type="ECO:0000313" key="9">
    <source>
        <dbReference type="EMBL" id="KIL44554.1"/>
    </source>
</evidence>
<accession>A0A0C2RS37</accession>
<evidence type="ECO:0000256" key="5">
    <source>
        <dbReference type="ARBA" id="ARBA00022960"/>
    </source>
</evidence>
<dbReference type="Proteomes" id="UP000031938">
    <property type="component" value="Unassembled WGS sequence"/>
</dbReference>
<organism evidence="9 10">
    <name type="scientific">Jeotgalibacillus soli</name>
    <dbReference type="NCBI Taxonomy" id="889306"/>
    <lineage>
        <taxon>Bacteria</taxon>
        <taxon>Bacillati</taxon>
        <taxon>Bacillota</taxon>
        <taxon>Bacilli</taxon>
        <taxon>Bacillales</taxon>
        <taxon>Caryophanaceae</taxon>
        <taxon>Jeotgalibacillus</taxon>
    </lineage>
</organism>
<evidence type="ECO:0000256" key="4">
    <source>
        <dbReference type="ARBA" id="ARBA00022692"/>
    </source>
</evidence>
<reference evidence="9 10" key="1">
    <citation type="submission" date="2015-01" db="EMBL/GenBank/DDBJ databases">
        <title>Genome sequencing of Jeotgalibacillus soli.</title>
        <authorList>
            <person name="Goh K.M."/>
            <person name="Chan K.-G."/>
            <person name="Yaakop A.S."/>
            <person name="Ee R."/>
            <person name="Gan H.M."/>
            <person name="Chan C.S."/>
        </authorList>
    </citation>
    <scope>NUCLEOTIDE SEQUENCE [LARGE SCALE GENOMIC DNA]</scope>
    <source>
        <strain evidence="9 10">P9</strain>
    </source>
</reference>
<name>A0A0C2RS37_9BACL</name>
<proteinExistence type="inferred from homology"/>
<feature type="transmembrane region" description="Helical" evidence="8">
    <location>
        <begin position="140"/>
        <end position="158"/>
    </location>
</feature>
<evidence type="ECO:0000256" key="2">
    <source>
        <dbReference type="ARBA" id="ARBA00007776"/>
    </source>
</evidence>
<comment type="subcellular location">
    <subcellularLocation>
        <location evidence="1">Cell membrane</location>
        <topology evidence="1">Multi-pass membrane protein</topology>
    </subcellularLocation>
</comment>
<sequence>MNRLILPLLGIVIFYSESIFATFSPIELLGDTRYLVPRFLLLFILFISVFYRPKTAYIYGFVFGLLYDLFFTGIIGVYMFLFPLIVYIALNILKVIHNHIIVVAVLGILLIAGLEWVVYQFNLLIGVAGIDFKTFVQQRLWSTLVYNGLFIAILAYPFKKWMTTLRQAHFEE</sequence>
<evidence type="ECO:0000256" key="6">
    <source>
        <dbReference type="ARBA" id="ARBA00022989"/>
    </source>
</evidence>
<keyword evidence="10" id="KW-1185">Reference proteome</keyword>
<evidence type="ECO:0000256" key="7">
    <source>
        <dbReference type="ARBA" id="ARBA00023136"/>
    </source>
</evidence>
<dbReference type="RefSeq" id="WP_041090446.1">
    <property type="nucleotide sequence ID" value="NZ_JXRP01000019.1"/>
</dbReference>
<evidence type="ECO:0000256" key="3">
    <source>
        <dbReference type="ARBA" id="ARBA00022475"/>
    </source>
</evidence>
<dbReference type="STRING" id="889306.KP78_35180"/>
<comment type="caution">
    <text evidence="9">The sequence shown here is derived from an EMBL/GenBank/DDBJ whole genome shotgun (WGS) entry which is preliminary data.</text>
</comment>
<comment type="similarity">
    <text evidence="2">Belongs to the MreD family.</text>
</comment>
<dbReference type="InterPro" id="IPR007227">
    <property type="entry name" value="Cell_shape_determining_MreD"/>
</dbReference>
<dbReference type="GO" id="GO:0008360">
    <property type="term" value="P:regulation of cell shape"/>
    <property type="evidence" value="ECO:0007669"/>
    <property type="project" value="UniProtKB-KW"/>
</dbReference>
<keyword evidence="4 8" id="KW-0812">Transmembrane</keyword>
<protein>
    <submittedName>
        <fullName evidence="9">Uncharacterized protein</fullName>
    </submittedName>
</protein>